<proteinExistence type="predicted"/>
<organism evidence="3 4">
    <name type="scientific">Nonomuraea diastatica</name>
    <dbReference type="NCBI Taxonomy" id="1848329"/>
    <lineage>
        <taxon>Bacteria</taxon>
        <taxon>Bacillati</taxon>
        <taxon>Actinomycetota</taxon>
        <taxon>Actinomycetes</taxon>
        <taxon>Streptosporangiales</taxon>
        <taxon>Streptosporangiaceae</taxon>
        <taxon>Nonomuraea</taxon>
    </lineage>
</organism>
<dbReference type="EMBL" id="SMKP01000049">
    <property type="protein sequence ID" value="TDD20116.1"/>
    <property type="molecule type" value="Genomic_DNA"/>
</dbReference>
<dbReference type="InterPro" id="IPR011040">
    <property type="entry name" value="Sialidase"/>
</dbReference>
<dbReference type="SUPFAM" id="SSF50939">
    <property type="entry name" value="Sialidases"/>
    <property type="match status" value="1"/>
</dbReference>
<comment type="caution">
    <text evidence="3">The sequence shown here is derived from an EMBL/GenBank/DDBJ whole genome shotgun (WGS) entry which is preliminary data.</text>
</comment>
<feature type="domain" description="Sialidase" evidence="2">
    <location>
        <begin position="70"/>
        <end position="339"/>
    </location>
</feature>
<dbReference type="Pfam" id="PF13088">
    <property type="entry name" value="BNR_2"/>
    <property type="match status" value="1"/>
</dbReference>
<keyword evidence="1" id="KW-0732">Signal</keyword>
<gene>
    <name evidence="3" type="ORF">E1294_18910</name>
</gene>
<feature type="chain" id="PRO_5039717708" description="Sialidase domain-containing protein" evidence="1">
    <location>
        <begin position="26"/>
        <end position="399"/>
    </location>
</feature>
<keyword evidence="4" id="KW-1185">Reference proteome</keyword>
<accession>A0A4V2YER6</accession>
<dbReference type="CDD" id="cd15482">
    <property type="entry name" value="Sialidase_non-viral"/>
    <property type="match status" value="1"/>
</dbReference>
<protein>
    <recommendedName>
        <fullName evidence="2">Sialidase domain-containing protein</fullName>
    </recommendedName>
</protein>
<evidence type="ECO:0000313" key="3">
    <source>
        <dbReference type="EMBL" id="TDD20116.1"/>
    </source>
</evidence>
<dbReference type="Proteomes" id="UP000294543">
    <property type="component" value="Unassembled WGS sequence"/>
</dbReference>
<sequence length="399" mass="43957">MKLRQSMLYGALAVTVAVPSYLANGAGESAGEGDVRVEPTGSYACRQDVAAPDPDVPKVHAAGLAQAPNGDMLTVYYGGTTEGAPNQALYMSRLATGKHTWSAPEVVFDEADKADGNPVLWSDGKRLYLFFVTIEGHGWEQAPIRLITSDDSGRTWSDPTTIRKEWGWMVGTNPIRMSNGEVLLPIYDEGGSSSGFYVFSEDMSSWTAYPEEHGSWIRTPEGSIQPTVVEVEPGRLRAYMRTGDGAIYTSDSTDFARTWSTPVAEPIGNPNSRVAALKLDNGKLVLAYNPWVEHRSPMRLSLSPDKGRTWENSVDVEAQSGPQFTYPVLTQSSDGFIHMVYSYNRNNIRHVVFNEPYLRDAVGLLSNWPEHTITEFKNGVRRNVVRQCSYSPSETASAK</sequence>
<feature type="signal peptide" evidence="1">
    <location>
        <begin position="1"/>
        <end position="25"/>
    </location>
</feature>
<evidence type="ECO:0000313" key="4">
    <source>
        <dbReference type="Proteomes" id="UP000294543"/>
    </source>
</evidence>
<dbReference type="Gene3D" id="2.120.10.10">
    <property type="match status" value="1"/>
</dbReference>
<reference evidence="3 4" key="1">
    <citation type="submission" date="2019-03" db="EMBL/GenBank/DDBJ databases">
        <title>Draft genome sequences of novel Actinobacteria.</title>
        <authorList>
            <person name="Sahin N."/>
            <person name="Ay H."/>
            <person name="Saygin H."/>
        </authorList>
    </citation>
    <scope>NUCLEOTIDE SEQUENCE [LARGE SCALE GENOMIC DNA]</scope>
    <source>
        <strain evidence="3 4">KC712</strain>
    </source>
</reference>
<name>A0A4V2YER6_9ACTN</name>
<dbReference type="OrthoDB" id="127969at2"/>
<dbReference type="InterPro" id="IPR036278">
    <property type="entry name" value="Sialidase_sf"/>
</dbReference>
<evidence type="ECO:0000256" key="1">
    <source>
        <dbReference type="SAM" id="SignalP"/>
    </source>
</evidence>
<dbReference type="AlphaFoldDB" id="A0A4V2YER6"/>
<dbReference type="PANTHER" id="PTHR43752">
    <property type="entry name" value="BNR/ASP-BOX REPEAT FAMILY PROTEIN"/>
    <property type="match status" value="1"/>
</dbReference>
<dbReference type="PANTHER" id="PTHR43752:SF2">
    <property type="entry name" value="BNR_ASP-BOX REPEAT FAMILY PROTEIN"/>
    <property type="match status" value="1"/>
</dbReference>
<evidence type="ECO:0000259" key="2">
    <source>
        <dbReference type="Pfam" id="PF13088"/>
    </source>
</evidence>